<dbReference type="GO" id="GO:0005737">
    <property type="term" value="C:cytoplasm"/>
    <property type="evidence" value="ECO:0007669"/>
    <property type="project" value="TreeGrafter"/>
</dbReference>
<evidence type="ECO:0000259" key="10">
    <source>
        <dbReference type="Pfam" id="PF07683"/>
    </source>
</evidence>
<feature type="region of interest" description="Disordered" evidence="8">
    <location>
        <begin position="1"/>
        <end position="26"/>
    </location>
</feature>
<keyword evidence="2" id="KW-0378">Hydrolase</keyword>
<evidence type="ECO:0000313" key="11">
    <source>
        <dbReference type="EMBL" id="KZT56358.1"/>
    </source>
</evidence>
<dbReference type="GO" id="GO:0005525">
    <property type="term" value="F:GTP binding"/>
    <property type="evidence" value="ECO:0007669"/>
    <property type="project" value="UniProtKB-KW"/>
</dbReference>
<dbReference type="GO" id="GO:0016787">
    <property type="term" value="F:hydrolase activity"/>
    <property type="evidence" value="ECO:0007669"/>
    <property type="project" value="UniProtKB-KW"/>
</dbReference>
<feature type="domain" description="CobW C-terminal" evidence="10">
    <location>
        <begin position="317"/>
        <end position="366"/>
    </location>
</feature>
<organism evidence="11 12">
    <name type="scientific">Calocera cornea HHB12733</name>
    <dbReference type="NCBI Taxonomy" id="1353952"/>
    <lineage>
        <taxon>Eukaryota</taxon>
        <taxon>Fungi</taxon>
        <taxon>Dikarya</taxon>
        <taxon>Basidiomycota</taxon>
        <taxon>Agaricomycotina</taxon>
        <taxon>Dacrymycetes</taxon>
        <taxon>Dacrymycetales</taxon>
        <taxon>Dacrymycetaceae</taxon>
        <taxon>Calocera</taxon>
    </lineage>
</organism>
<comment type="similarity">
    <text evidence="6">Belongs to the SIMIBI class G3E GTPase family. ZNG1 subfamily.</text>
</comment>
<evidence type="ECO:0000259" key="9">
    <source>
        <dbReference type="Pfam" id="PF02492"/>
    </source>
</evidence>
<dbReference type="SUPFAM" id="SSF52540">
    <property type="entry name" value="P-loop containing nucleoside triphosphate hydrolases"/>
    <property type="match status" value="1"/>
</dbReference>
<keyword evidence="5" id="KW-0143">Chaperone</keyword>
<keyword evidence="4" id="KW-0342">GTP-binding</keyword>
<dbReference type="InParanoid" id="A0A165F7W9"/>
<dbReference type="InterPro" id="IPR036627">
    <property type="entry name" value="CobW-likC_sf"/>
</dbReference>
<dbReference type="CDD" id="cd03112">
    <property type="entry name" value="CobW-like"/>
    <property type="match status" value="1"/>
</dbReference>
<dbReference type="Gene3D" id="3.30.1220.10">
    <property type="entry name" value="CobW-like, C-terminal domain"/>
    <property type="match status" value="1"/>
</dbReference>
<evidence type="ECO:0000256" key="3">
    <source>
        <dbReference type="ARBA" id="ARBA00022833"/>
    </source>
</evidence>
<evidence type="ECO:0000256" key="7">
    <source>
        <dbReference type="ARBA" id="ARBA00049117"/>
    </source>
</evidence>
<dbReference type="InterPro" id="IPR003495">
    <property type="entry name" value="CobW/HypB/UreG_nucleotide-bd"/>
</dbReference>
<protein>
    <submittedName>
        <fullName evidence="11">CobW-domain-containing protein</fullName>
    </submittedName>
</protein>
<feature type="domain" description="CobW/HypB/UreG nucleotide-binding" evidence="9">
    <location>
        <begin position="30"/>
        <end position="215"/>
    </location>
</feature>
<dbReference type="Proteomes" id="UP000076842">
    <property type="component" value="Unassembled WGS sequence"/>
</dbReference>
<comment type="catalytic activity">
    <reaction evidence="7">
        <text>GTP + H2O = GDP + phosphate + H(+)</text>
        <dbReference type="Rhea" id="RHEA:19669"/>
        <dbReference type="ChEBI" id="CHEBI:15377"/>
        <dbReference type="ChEBI" id="CHEBI:15378"/>
        <dbReference type="ChEBI" id="CHEBI:37565"/>
        <dbReference type="ChEBI" id="CHEBI:43474"/>
        <dbReference type="ChEBI" id="CHEBI:58189"/>
    </reaction>
    <physiologicalReaction direction="left-to-right" evidence="7">
        <dbReference type="Rhea" id="RHEA:19670"/>
    </physiologicalReaction>
</comment>
<sequence>MEQDEEIPELVEAPLEAPGTTGDDGDSRVPLTILTGYLGAGKTTLLNYILTENHGRRIAVIMNEFADTADIESRTINVSSDTGLTEEVLELANGCLCCSVKDSGAAAIEKLMRKKGKFDYILLETTGVADPGPIAAMFWQNEELASDIYLDGVVCVIDSVFGARQLEERREGWINEGLRQLACADVVLVNKTDLATPSQLASLDALIAEINPTVPRFSTQMGMVNLDQILGLRAYERFSMIPTAFVSTDAPCDDDHDHDPSHSHPHPSGHLDDVSSCVLALPSLTVDQLSRLDEFIRSLLWDNVLLRADASELTADFEILRCKGLFASDGKPFVLQGVRNIYDINAVQGDDMTVPNGKIAFIGRGLGDGHVLIECLQRYLNIISS</sequence>
<reference evidence="11 12" key="1">
    <citation type="journal article" date="2016" name="Mol. Biol. Evol.">
        <title>Comparative Genomics of Early-Diverging Mushroom-Forming Fungi Provides Insights into the Origins of Lignocellulose Decay Capabilities.</title>
        <authorList>
            <person name="Nagy L.G."/>
            <person name="Riley R."/>
            <person name="Tritt A."/>
            <person name="Adam C."/>
            <person name="Daum C."/>
            <person name="Floudas D."/>
            <person name="Sun H."/>
            <person name="Yadav J.S."/>
            <person name="Pangilinan J."/>
            <person name="Larsson K.H."/>
            <person name="Matsuura K."/>
            <person name="Barry K."/>
            <person name="Labutti K."/>
            <person name="Kuo R."/>
            <person name="Ohm R.A."/>
            <person name="Bhattacharya S.S."/>
            <person name="Shirouzu T."/>
            <person name="Yoshinaga Y."/>
            <person name="Martin F.M."/>
            <person name="Grigoriev I.V."/>
            <person name="Hibbett D.S."/>
        </authorList>
    </citation>
    <scope>NUCLEOTIDE SEQUENCE [LARGE SCALE GENOMIC DNA]</scope>
    <source>
        <strain evidence="11 12">HHB12733</strain>
    </source>
</reference>
<evidence type="ECO:0000256" key="6">
    <source>
        <dbReference type="ARBA" id="ARBA00034320"/>
    </source>
</evidence>
<feature type="region of interest" description="Disordered" evidence="8">
    <location>
        <begin position="251"/>
        <end position="270"/>
    </location>
</feature>
<keyword evidence="3" id="KW-0862">Zinc</keyword>
<evidence type="ECO:0000256" key="4">
    <source>
        <dbReference type="ARBA" id="ARBA00023134"/>
    </source>
</evidence>
<dbReference type="Pfam" id="PF07683">
    <property type="entry name" value="CobW_C"/>
    <property type="match status" value="1"/>
</dbReference>
<evidence type="ECO:0000256" key="2">
    <source>
        <dbReference type="ARBA" id="ARBA00022801"/>
    </source>
</evidence>
<evidence type="ECO:0000313" key="12">
    <source>
        <dbReference type="Proteomes" id="UP000076842"/>
    </source>
</evidence>
<dbReference type="OrthoDB" id="258627at2759"/>
<dbReference type="PANTHER" id="PTHR13748">
    <property type="entry name" value="COBW-RELATED"/>
    <property type="match status" value="1"/>
</dbReference>
<dbReference type="EMBL" id="KV423979">
    <property type="protein sequence ID" value="KZT56358.1"/>
    <property type="molecule type" value="Genomic_DNA"/>
</dbReference>
<dbReference type="FunCoup" id="A0A165F7W9">
    <property type="interactions" value="297"/>
</dbReference>
<gene>
    <name evidence="11" type="ORF">CALCODRAFT_454458</name>
</gene>
<dbReference type="PANTHER" id="PTHR13748:SF31">
    <property type="entry name" value="ZINC-REGULATED GTPASE METALLOPROTEIN ACTIVATOR 1A-RELATED"/>
    <property type="match status" value="1"/>
</dbReference>
<evidence type="ECO:0000256" key="8">
    <source>
        <dbReference type="SAM" id="MobiDB-lite"/>
    </source>
</evidence>
<name>A0A165F7W9_9BASI</name>
<proteinExistence type="inferred from homology"/>
<dbReference type="STRING" id="1353952.A0A165F7W9"/>
<accession>A0A165F7W9</accession>
<dbReference type="Gene3D" id="3.40.50.300">
    <property type="entry name" value="P-loop containing nucleotide triphosphate hydrolases"/>
    <property type="match status" value="1"/>
</dbReference>
<dbReference type="InterPro" id="IPR011629">
    <property type="entry name" value="CobW-like_C"/>
</dbReference>
<dbReference type="SUPFAM" id="SSF90002">
    <property type="entry name" value="Hypothetical protein YjiA, C-terminal domain"/>
    <property type="match status" value="1"/>
</dbReference>
<dbReference type="Pfam" id="PF02492">
    <property type="entry name" value="cobW"/>
    <property type="match status" value="1"/>
</dbReference>
<keyword evidence="1" id="KW-0547">Nucleotide-binding</keyword>
<evidence type="ECO:0000256" key="5">
    <source>
        <dbReference type="ARBA" id="ARBA00023186"/>
    </source>
</evidence>
<evidence type="ECO:0000256" key="1">
    <source>
        <dbReference type="ARBA" id="ARBA00022741"/>
    </source>
</evidence>
<dbReference type="AlphaFoldDB" id="A0A165F7W9"/>
<dbReference type="InterPro" id="IPR051316">
    <property type="entry name" value="Zinc-reg_GTPase_activator"/>
</dbReference>
<keyword evidence="12" id="KW-1185">Reference proteome</keyword>
<feature type="compositionally biased region" description="Basic and acidic residues" evidence="8">
    <location>
        <begin position="253"/>
        <end position="262"/>
    </location>
</feature>
<dbReference type="InterPro" id="IPR027417">
    <property type="entry name" value="P-loop_NTPase"/>
</dbReference>